<evidence type="ECO:0000256" key="1">
    <source>
        <dbReference type="ARBA" id="ARBA00022658"/>
    </source>
</evidence>
<dbReference type="InterPro" id="IPR011993">
    <property type="entry name" value="PH-like_dom_sf"/>
</dbReference>
<dbReference type="InterPro" id="IPR035899">
    <property type="entry name" value="DBL_dom_sf"/>
</dbReference>
<dbReference type="SUPFAM" id="SSF50729">
    <property type="entry name" value="PH domain-like"/>
    <property type="match status" value="1"/>
</dbReference>
<dbReference type="SMART" id="SM00233">
    <property type="entry name" value="PH"/>
    <property type="match status" value="1"/>
</dbReference>
<dbReference type="EMBL" id="JABAYA010000043">
    <property type="protein sequence ID" value="KAF7728098.1"/>
    <property type="molecule type" value="Genomic_DNA"/>
</dbReference>
<dbReference type="Pfam" id="PF00621">
    <property type="entry name" value="RhoGEF"/>
    <property type="match status" value="1"/>
</dbReference>
<dbReference type="SMART" id="SM00325">
    <property type="entry name" value="RhoGEF"/>
    <property type="match status" value="1"/>
</dbReference>
<evidence type="ECO:0000313" key="6">
    <source>
        <dbReference type="Proteomes" id="UP000605846"/>
    </source>
</evidence>
<dbReference type="AlphaFoldDB" id="A0A8H7BYM5"/>
<name>A0A8H7BYM5_9FUNG</name>
<feature type="region of interest" description="Disordered" evidence="3">
    <location>
        <begin position="507"/>
        <end position="535"/>
    </location>
</feature>
<sequence>MAGRDASWIESHSDLSDTHRPSALLSELSVLFIEAAAYARITKQEALDAVCYVLSENSSSSLLVRSLLDSFIHHRLLTTSDDHFDMIATSIHGIFTPLTMCYSSRCDGRRQGCYSPTCPHKTLNGKLRLWDTDGGGKPVVNWIEHVSQQVHSSLSTQEMKRQAAIAELLDSEQQYSYDFDILHDIYAQPLLQSSCIEELRRKKLHDLVFCNYETMARLHRRVCNDLVTYHETNGLFGLVGTTLLKHVARLETPYIIYAAAHVKAMSILSAEIHRNPAFHRFLECQNANENHRKLGLRHFLTMPVHRIGRLRLLISAILKYTIHDGDHLALSATIESLNDLQHRMNEATRKAQVETRLLQIASSLIIPPHLSVTLRQLLPNHACLLHEGDLPLSRSSSHSLTTIRCHIFLFSHALLITRLHRSPDGYEEFTLLSRPIPLAMLYVVTTRSFIRRLSSRVAQPGLLLSSIRRRSSSGQYSETSSLSTGTITGLHIRARILCHLRHSLRRNRQTSPAPAESPESPLKPPSPPPTPSQSRMLKIGHLAFPDCSFRFICSNAEERETWRELIQQAIPTGPFQLHALCDVPTSSVQPVVVNGSLMFPTGCGRICCTLAFDGPDGQPMMALGTQSGLWVGPKDGTAPFYLVEHQHCLQLALVDNNIVIVFGRHPKRCLTAYATSELYPSTPTVNGHVIKASGILCFAVGSICHQSVLCYLKRRRRTKQIVLVLLVPKPFHGTAFEKRKEIRLRVREPCSVQIAYDTIYVQSKTEGIEHVDVFSSQTTMISCDTGVDFVPLAHGGIICSELAAWSLEGSSRIEFQSRAQSMAISYPYLVVFSSSVIEIWHVRTFELVQAIGGHHIRCVYISSVDDSTPLPYPKLWTKIHATMLQAENRVTRVYELCLGSK</sequence>
<protein>
    <submittedName>
        <fullName evidence="5">RHO1 GDP-GTP exchange protein 2</fullName>
    </submittedName>
</protein>
<evidence type="ECO:0000256" key="2">
    <source>
        <dbReference type="SAM" id="Coils"/>
    </source>
</evidence>
<comment type="caution">
    <text evidence="5">The sequence shown here is derived from an EMBL/GenBank/DDBJ whole genome shotgun (WGS) entry which is preliminary data.</text>
</comment>
<organism evidence="5 6">
    <name type="scientific">Apophysomyces ossiformis</name>
    <dbReference type="NCBI Taxonomy" id="679940"/>
    <lineage>
        <taxon>Eukaryota</taxon>
        <taxon>Fungi</taxon>
        <taxon>Fungi incertae sedis</taxon>
        <taxon>Mucoromycota</taxon>
        <taxon>Mucoromycotina</taxon>
        <taxon>Mucoromycetes</taxon>
        <taxon>Mucorales</taxon>
        <taxon>Mucorineae</taxon>
        <taxon>Mucoraceae</taxon>
        <taxon>Apophysomyces</taxon>
    </lineage>
</organism>
<proteinExistence type="predicted"/>
<gene>
    <name evidence="5" type="primary">ROM2_6</name>
    <name evidence="5" type="ORF">EC973_006613</name>
</gene>
<dbReference type="Proteomes" id="UP000605846">
    <property type="component" value="Unassembled WGS sequence"/>
</dbReference>
<keyword evidence="1" id="KW-0344">Guanine-nucleotide releasing factor</keyword>
<keyword evidence="6" id="KW-1185">Reference proteome</keyword>
<dbReference type="GO" id="GO:0005085">
    <property type="term" value="F:guanyl-nucleotide exchange factor activity"/>
    <property type="evidence" value="ECO:0007669"/>
    <property type="project" value="UniProtKB-KW"/>
</dbReference>
<evidence type="ECO:0000313" key="5">
    <source>
        <dbReference type="EMBL" id="KAF7728098.1"/>
    </source>
</evidence>
<feature type="compositionally biased region" description="Low complexity" evidence="3">
    <location>
        <begin position="509"/>
        <end position="520"/>
    </location>
</feature>
<evidence type="ECO:0000256" key="3">
    <source>
        <dbReference type="SAM" id="MobiDB-lite"/>
    </source>
</evidence>
<dbReference type="InterPro" id="IPR001180">
    <property type="entry name" value="CNH_dom"/>
</dbReference>
<dbReference type="Pfam" id="PF00780">
    <property type="entry name" value="CNH"/>
    <property type="match status" value="1"/>
</dbReference>
<dbReference type="InterPro" id="IPR001849">
    <property type="entry name" value="PH_domain"/>
</dbReference>
<keyword evidence="2" id="KW-0175">Coiled coil</keyword>
<feature type="compositionally biased region" description="Pro residues" evidence="3">
    <location>
        <begin position="521"/>
        <end position="531"/>
    </location>
</feature>
<dbReference type="Gene3D" id="1.20.900.10">
    <property type="entry name" value="Dbl homology (DH) domain"/>
    <property type="match status" value="1"/>
</dbReference>
<accession>A0A8H7BYM5</accession>
<feature type="domain" description="DH" evidence="4">
    <location>
        <begin position="160"/>
        <end position="347"/>
    </location>
</feature>
<dbReference type="PANTHER" id="PTHR46572:SF1">
    <property type="entry name" value="RHO1 GUANINE NUCLEOTIDE EXCHANGE FACTOR TUS1"/>
    <property type="match status" value="1"/>
</dbReference>
<dbReference type="PANTHER" id="PTHR46572">
    <property type="entry name" value="RHO1 GDP-GTP EXCHANGE PROTEIN 1-RELATED"/>
    <property type="match status" value="1"/>
</dbReference>
<dbReference type="InterPro" id="IPR000219">
    <property type="entry name" value="DH_dom"/>
</dbReference>
<dbReference type="Gene3D" id="2.30.29.30">
    <property type="entry name" value="Pleckstrin-homology domain (PH domain)/Phosphotyrosine-binding domain (PTB)"/>
    <property type="match status" value="1"/>
</dbReference>
<reference evidence="5" key="1">
    <citation type="submission" date="2020-01" db="EMBL/GenBank/DDBJ databases">
        <title>Genome Sequencing of Three Apophysomyces-Like Fungal Strains Confirms a Novel Fungal Genus in the Mucoromycota with divergent Burkholderia-like Endosymbiotic Bacteria.</title>
        <authorList>
            <person name="Stajich J.E."/>
            <person name="Macias A.M."/>
            <person name="Carter-House D."/>
            <person name="Lovett B."/>
            <person name="Kasson L.R."/>
            <person name="Berry K."/>
            <person name="Grigoriev I."/>
            <person name="Chang Y."/>
            <person name="Spatafora J."/>
            <person name="Kasson M.T."/>
        </authorList>
    </citation>
    <scope>NUCLEOTIDE SEQUENCE</scope>
    <source>
        <strain evidence="5">NRRL A-21654</strain>
    </source>
</reference>
<dbReference type="InterPro" id="IPR052233">
    <property type="entry name" value="Rho-type_GEFs"/>
</dbReference>
<dbReference type="PROSITE" id="PS50010">
    <property type="entry name" value="DH_2"/>
    <property type="match status" value="1"/>
</dbReference>
<feature type="coiled-coil region" evidence="2">
    <location>
        <begin position="330"/>
        <end position="357"/>
    </location>
</feature>
<dbReference type="SUPFAM" id="SSF48065">
    <property type="entry name" value="DBL homology domain (DH-domain)"/>
    <property type="match status" value="1"/>
</dbReference>
<dbReference type="OrthoDB" id="2272012at2759"/>
<evidence type="ECO:0000259" key="4">
    <source>
        <dbReference type="PROSITE" id="PS50010"/>
    </source>
</evidence>